<feature type="domain" description="DUF6533" evidence="2">
    <location>
        <begin position="45"/>
        <end position="84"/>
    </location>
</feature>
<protein>
    <recommendedName>
        <fullName evidence="2">DUF6533 domain-containing protein</fullName>
    </recommendedName>
</protein>
<feature type="transmembrane region" description="Helical" evidence="1">
    <location>
        <begin position="109"/>
        <end position="129"/>
    </location>
</feature>
<organism evidence="3 4">
    <name type="scientific">Mycena indigotica</name>
    <dbReference type="NCBI Taxonomy" id="2126181"/>
    <lineage>
        <taxon>Eukaryota</taxon>
        <taxon>Fungi</taxon>
        <taxon>Dikarya</taxon>
        <taxon>Basidiomycota</taxon>
        <taxon>Agaricomycotina</taxon>
        <taxon>Agaricomycetes</taxon>
        <taxon>Agaricomycetidae</taxon>
        <taxon>Agaricales</taxon>
        <taxon>Marasmiineae</taxon>
        <taxon>Mycenaceae</taxon>
        <taxon>Mycena</taxon>
    </lineage>
</organism>
<feature type="transmembrane region" description="Helical" evidence="1">
    <location>
        <begin position="76"/>
        <end position="97"/>
    </location>
</feature>
<dbReference type="Proteomes" id="UP000636479">
    <property type="component" value="Unassembled WGS sequence"/>
</dbReference>
<feature type="transmembrane region" description="Helical" evidence="1">
    <location>
        <begin position="193"/>
        <end position="216"/>
    </location>
</feature>
<gene>
    <name evidence="3" type="ORF">MIND_00324100</name>
</gene>
<dbReference type="OrthoDB" id="3251775at2759"/>
<proteinExistence type="predicted"/>
<dbReference type="Pfam" id="PF20151">
    <property type="entry name" value="DUF6533"/>
    <property type="match status" value="1"/>
</dbReference>
<keyword evidence="1" id="KW-0472">Membrane</keyword>
<comment type="caution">
    <text evidence="3">The sequence shown here is derived from an EMBL/GenBank/DDBJ whole genome shotgun (WGS) entry which is preliminary data.</text>
</comment>
<feature type="transmembrane region" description="Helical" evidence="1">
    <location>
        <begin position="261"/>
        <end position="279"/>
    </location>
</feature>
<dbReference type="EMBL" id="JACAZF010000003">
    <property type="protein sequence ID" value="KAF7309533.1"/>
    <property type="molecule type" value="Genomic_DNA"/>
</dbReference>
<evidence type="ECO:0000259" key="2">
    <source>
        <dbReference type="Pfam" id="PF20151"/>
    </source>
</evidence>
<sequence length="325" mass="36211">MKYKTNITDVLPALSLCPPGLSMASIIDEISRATQSITASRNSVLAVYTISIYEWLDCLPTEVDLIYPSKWSSIKIAYFLCRYYQLLVWPLVVFSYLPDHNVELCHSLTKFATAVLLPLQIFAPAVMLMRAYAFAGRHKGILAILLFLYLGLIASDILFLCIDVPTLPDITFIVLQDTGCFPDYSQRPNLLRLVAALGASSLMDFLSLMVIAIYCLRTHSTRGTLGRAFIRQGLGAFVIMLVIHAGALGTYLNPQSDHNGVGLPYALTLSNVVACRLILDLRRKAQPTETEIHRQHSQLVDQDLWIIDESGEYQHFPVASPPHPV</sequence>
<dbReference type="RefSeq" id="XP_037222983.1">
    <property type="nucleotide sequence ID" value="XM_037360098.1"/>
</dbReference>
<dbReference type="InterPro" id="IPR045340">
    <property type="entry name" value="DUF6533"/>
</dbReference>
<accession>A0A8H6T200</accession>
<feature type="transmembrane region" description="Helical" evidence="1">
    <location>
        <begin position="141"/>
        <end position="162"/>
    </location>
</feature>
<keyword evidence="1" id="KW-0812">Transmembrane</keyword>
<evidence type="ECO:0000313" key="4">
    <source>
        <dbReference type="Proteomes" id="UP000636479"/>
    </source>
</evidence>
<evidence type="ECO:0000256" key="1">
    <source>
        <dbReference type="SAM" id="Phobius"/>
    </source>
</evidence>
<reference evidence="3" key="1">
    <citation type="submission" date="2020-05" db="EMBL/GenBank/DDBJ databases">
        <title>Mycena genomes resolve the evolution of fungal bioluminescence.</title>
        <authorList>
            <person name="Tsai I.J."/>
        </authorList>
    </citation>
    <scope>NUCLEOTIDE SEQUENCE</scope>
    <source>
        <strain evidence="3">171206Taipei</strain>
    </source>
</reference>
<evidence type="ECO:0000313" key="3">
    <source>
        <dbReference type="EMBL" id="KAF7309533.1"/>
    </source>
</evidence>
<keyword evidence="1" id="KW-1133">Transmembrane helix</keyword>
<dbReference type="AlphaFoldDB" id="A0A8H6T200"/>
<keyword evidence="4" id="KW-1185">Reference proteome</keyword>
<dbReference type="GeneID" id="59342614"/>
<feature type="transmembrane region" description="Helical" evidence="1">
    <location>
        <begin position="228"/>
        <end position="249"/>
    </location>
</feature>
<name>A0A8H6T200_9AGAR</name>